<dbReference type="GO" id="GO:0034069">
    <property type="term" value="F:aminoglycoside N-acetyltransferase activity"/>
    <property type="evidence" value="ECO:0007669"/>
    <property type="project" value="TreeGrafter"/>
</dbReference>
<dbReference type="InterPro" id="IPR051554">
    <property type="entry name" value="Acetyltransferase_Eis"/>
</dbReference>
<dbReference type="AlphaFoldDB" id="A0A918D1U8"/>
<dbReference type="Pfam" id="PF17668">
    <property type="entry name" value="Acetyltransf_17"/>
    <property type="match status" value="1"/>
</dbReference>
<dbReference type="CDD" id="cd04301">
    <property type="entry name" value="NAT_SF"/>
    <property type="match status" value="1"/>
</dbReference>
<dbReference type="Pfam" id="PF13530">
    <property type="entry name" value="SCP2_2"/>
    <property type="match status" value="1"/>
</dbReference>
<reference evidence="2" key="1">
    <citation type="journal article" date="2014" name="Int. J. Syst. Evol. Microbiol.">
        <title>Complete genome sequence of Corynebacterium casei LMG S-19264T (=DSM 44701T), isolated from a smear-ripened cheese.</title>
        <authorList>
            <consortium name="US DOE Joint Genome Institute (JGI-PGF)"/>
            <person name="Walter F."/>
            <person name="Albersmeier A."/>
            <person name="Kalinowski J."/>
            <person name="Ruckert C."/>
        </authorList>
    </citation>
    <scope>NUCLEOTIDE SEQUENCE</scope>
    <source>
        <strain evidence="2">JCM 17251</strain>
    </source>
</reference>
<dbReference type="InterPro" id="IPR000182">
    <property type="entry name" value="GNAT_dom"/>
</dbReference>
<dbReference type="RefSeq" id="WP_188856974.1">
    <property type="nucleotide sequence ID" value="NZ_BMOS01000011.1"/>
</dbReference>
<protein>
    <submittedName>
        <fullName evidence="2">Acetyltransferase</fullName>
    </submittedName>
</protein>
<dbReference type="Gene3D" id="3.30.1050.10">
    <property type="entry name" value="SCP2 sterol-binding domain"/>
    <property type="match status" value="1"/>
</dbReference>
<dbReference type="PANTHER" id="PTHR37817">
    <property type="entry name" value="N-ACETYLTRANSFERASE EIS"/>
    <property type="match status" value="1"/>
</dbReference>
<proteinExistence type="predicted"/>
<dbReference type="SUPFAM" id="SSF55729">
    <property type="entry name" value="Acyl-CoA N-acyltransferases (Nat)"/>
    <property type="match status" value="1"/>
</dbReference>
<dbReference type="Gene3D" id="3.40.630.30">
    <property type="match status" value="2"/>
</dbReference>
<keyword evidence="3" id="KW-1185">Reference proteome</keyword>
<accession>A0A918D1U8</accession>
<dbReference type="PROSITE" id="PS51186">
    <property type="entry name" value="GNAT"/>
    <property type="match status" value="1"/>
</dbReference>
<organism evidence="2 3">
    <name type="scientific">Oceanobacillus indicireducens</name>
    <dbReference type="NCBI Taxonomy" id="1004261"/>
    <lineage>
        <taxon>Bacteria</taxon>
        <taxon>Bacillati</taxon>
        <taxon>Bacillota</taxon>
        <taxon>Bacilli</taxon>
        <taxon>Bacillales</taxon>
        <taxon>Bacillaceae</taxon>
        <taxon>Oceanobacillus</taxon>
    </lineage>
</organism>
<dbReference type="Proteomes" id="UP000624041">
    <property type="component" value="Unassembled WGS sequence"/>
</dbReference>
<reference evidence="2" key="2">
    <citation type="submission" date="2020-09" db="EMBL/GenBank/DDBJ databases">
        <authorList>
            <person name="Sun Q."/>
            <person name="Ohkuma M."/>
        </authorList>
    </citation>
    <scope>NUCLEOTIDE SEQUENCE</scope>
    <source>
        <strain evidence="2">JCM 17251</strain>
    </source>
</reference>
<dbReference type="InterPro" id="IPR025559">
    <property type="entry name" value="Eis_dom"/>
</dbReference>
<name>A0A918D1U8_9BACI</name>
<evidence type="ECO:0000313" key="2">
    <source>
        <dbReference type="EMBL" id="GGN57845.1"/>
    </source>
</evidence>
<dbReference type="InterPro" id="IPR041380">
    <property type="entry name" value="Acetyltransf_17"/>
</dbReference>
<dbReference type="Pfam" id="PF13527">
    <property type="entry name" value="Acetyltransf_9"/>
    <property type="match status" value="1"/>
</dbReference>
<dbReference type="SUPFAM" id="SSF55718">
    <property type="entry name" value="SCP-like"/>
    <property type="match status" value="1"/>
</dbReference>
<dbReference type="InterPro" id="IPR016181">
    <property type="entry name" value="Acyl_CoA_acyltransferase"/>
</dbReference>
<dbReference type="PANTHER" id="PTHR37817:SF1">
    <property type="entry name" value="N-ACETYLTRANSFERASE EIS"/>
    <property type="match status" value="1"/>
</dbReference>
<dbReference type="GO" id="GO:0030649">
    <property type="term" value="P:aminoglycoside antibiotic catabolic process"/>
    <property type="evidence" value="ECO:0007669"/>
    <property type="project" value="TreeGrafter"/>
</dbReference>
<evidence type="ECO:0000259" key="1">
    <source>
        <dbReference type="PROSITE" id="PS51186"/>
    </source>
</evidence>
<dbReference type="InterPro" id="IPR036527">
    <property type="entry name" value="SCP2_sterol-bd_dom_sf"/>
</dbReference>
<dbReference type="EMBL" id="BMOS01000011">
    <property type="protein sequence ID" value="GGN57845.1"/>
    <property type="molecule type" value="Genomic_DNA"/>
</dbReference>
<feature type="domain" description="N-acetyltransferase" evidence="1">
    <location>
        <begin position="2"/>
        <end position="143"/>
    </location>
</feature>
<gene>
    <name evidence="2" type="ORF">GCM10007971_19240</name>
</gene>
<comment type="caution">
    <text evidence="2">The sequence shown here is derived from an EMBL/GenBank/DDBJ whole genome shotgun (WGS) entry which is preliminary data.</text>
</comment>
<evidence type="ECO:0000313" key="3">
    <source>
        <dbReference type="Proteomes" id="UP000624041"/>
    </source>
</evidence>
<sequence length="391" mass="45696">MGKIIELNQSHYDEIFSLSQFAFQYELTEEELHRKKEEAKRYTIWGMMDGEKLAAKLHLIPLSVSINNSPFQMGGIASVATWPEYRRKGMVKELLLHALQTMKAQGQTISFLHPFSAPFYRQYGWEMAFAEKHYEIPMKNLKQNWDGKGYVRRTNSDIPLLDSIYRKYIKNYNGAILRDEKWWKQRVLKGQRMIAVSYNEENQAEGYIIYQLKDRVFKADEVVYCTTNGLKVLLQFIANHDSMAEKVEMVVPENDLLPLLVNEPRFQQNIIPYFMARIVDVEAFLKQYMRSIQEEFGTLSIRLEDSFIKENTGIYILHEVDGEIDIVYEPIMNNIKDPGISCSVQQLSSMLLGYQRPEDLYNLGLISGNAQAVELLEQIIPRKQTYFPDFF</sequence>